<evidence type="ECO:0000256" key="1">
    <source>
        <dbReference type="SAM" id="MobiDB-lite"/>
    </source>
</evidence>
<evidence type="ECO:0000313" key="2">
    <source>
        <dbReference type="EMBL" id="GLL11350.1"/>
    </source>
</evidence>
<accession>A0A9W6NVI6</accession>
<dbReference type="Proteomes" id="UP001143463">
    <property type="component" value="Unassembled WGS sequence"/>
</dbReference>
<dbReference type="EMBL" id="BSFQ01000008">
    <property type="protein sequence ID" value="GLL11350.1"/>
    <property type="molecule type" value="Genomic_DNA"/>
</dbReference>
<evidence type="ECO:0000313" key="3">
    <source>
        <dbReference type="Proteomes" id="UP001143463"/>
    </source>
</evidence>
<keyword evidence="3" id="KW-1185">Reference proteome</keyword>
<feature type="compositionally biased region" description="Basic residues" evidence="1">
    <location>
        <begin position="50"/>
        <end position="59"/>
    </location>
</feature>
<proteinExistence type="predicted"/>
<reference evidence="2" key="2">
    <citation type="submission" date="2023-01" db="EMBL/GenBank/DDBJ databases">
        <authorList>
            <person name="Sun Q."/>
            <person name="Evtushenko L."/>
        </authorList>
    </citation>
    <scope>NUCLEOTIDE SEQUENCE</scope>
    <source>
        <strain evidence="2">VKM Ac-1069</strain>
    </source>
</reference>
<dbReference type="AlphaFoldDB" id="A0A9W6NVI6"/>
<protein>
    <submittedName>
        <fullName evidence="2">Uncharacterized protein</fullName>
    </submittedName>
</protein>
<feature type="compositionally biased region" description="Polar residues" evidence="1">
    <location>
        <begin position="68"/>
        <end position="81"/>
    </location>
</feature>
<organism evidence="2 3">
    <name type="scientific">Pseudonocardia halophobica</name>
    <dbReference type="NCBI Taxonomy" id="29401"/>
    <lineage>
        <taxon>Bacteria</taxon>
        <taxon>Bacillati</taxon>
        <taxon>Actinomycetota</taxon>
        <taxon>Actinomycetes</taxon>
        <taxon>Pseudonocardiales</taxon>
        <taxon>Pseudonocardiaceae</taxon>
        <taxon>Pseudonocardia</taxon>
    </lineage>
</organism>
<comment type="caution">
    <text evidence="2">The sequence shown here is derived from an EMBL/GenBank/DDBJ whole genome shotgun (WGS) entry which is preliminary data.</text>
</comment>
<gene>
    <name evidence="2" type="ORF">GCM10017577_24910</name>
</gene>
<reference evidence="2" key="1">
    <citation type="journal article" date="2014" name="Int. J. Syst. Evol. Microbiol.">
        <title>Complete genome sequence of Corynebacterium casei LMG S-19264T (=DSM 44701T), isolated from a smear-ripened cheese.</title>
        <authorList>
            <consortium name="US DOE Joint Genome Institute (JGI-PGF)"/>
            <person name="Walter F."/>
            <person name="Albersmeier A."/>
            <person name="Kalinowski J."/>
            <person name="Ruckert C."/>
        </authorList>
    </citation>
    <scope>NUCLEOTIDE SEQUENCE</scope>
    <source>
        <strain evidence="2">VKM Ac-1069</strain>
    </source>
</reference>
<sequence>MVSGIEDGRRLRRKRTRHGQPAEQQKEPSPRQPDAEPGESGKLTGVQRGRQMRRERVARRGQGPVTGRTPNYQPTTKTDPV</sequence>
<feature type="region of interest" description="Disordered" evidence="1">
    <location>
        <begin position="1"/>
        <end position="81"/>
    </location>
</feature>
<name>A0A9W6NVI6_9PSEU</name>